<sequence>MEARVNQAKKQLLEAGRKAQECKDKAKRDFETDKIKDENQAFQQWAVMNYPQLDAMYQEYDAAQGAYTGVLQAHSASEAMEWQKEKNRVHMEKMHSDDQFEKVFIIILPED</sequence>
<feature type="region of interest" description="Disordered" evidence="1">
    <location>
        <begin position="1"/>
        <end position="22"/>
    </location>
</feature>
<dbReference type="RefSeq" id="XP_009262054.1">
    <property type="nucleotide sequence ID" value="XM_009263779.1"/>
</dbReference>
<comment type="caution">
    <text evidence="2">The sequence shown here is derived from an EMBL/GenBank/DDBJ whole genome shotgun (WGS) entry which is preliminary data.</text>
</comment>
<evidence type="ECO:0000313" key="2">
    <source>
        <dbReference type="EMBL" id="EKJ69166.1"/>
    </source>
</evidence>
<reference evidence="2 3" key="1">
    <citation type="journal article" date="2012" name="PLoS Pathog.">
        <title>Comparative pathogenomics reveals horizontally acquired novel virulence genes in fungi infecting cereal hosts.</title>
        <authorList>
            <person name="Gardiner D.M."/>
            <person name="McDonald M.C."/>
            <person name="Covarelli L."/>
            <person name="Solomon P.S."/>
            <person name="Rusu A.G."/>
            <person name="Marshall M."/>
            <person name="Kazan K."/>
            <person name="Chakraborty S."/>
            <person name="McDonald B.A."/>
            <person name="Manners J.M."/>
        </authorList>
    </citation>
    <scope>NUCLEOTIDE SEQUENCE [LARGE SCALE GENOMIC DNA]</scope>
    <source>
        <strain evidence="2 3">CS3096</strain>
    </source>
</reference>
<dbReference type="OrthoDB" id="5102922at2759"/>
<evidence type="ECO:0000256" key="1">
    <source>
        <dbReference type="SAM" id="MobiDB-lite"/>
    </source>
</evidence>
<evidence type="ECO:0000313" key="3">
    <source>
        <dbReference type="Proteomes" id="UP000007978"/>
    </source>
</evidence>
<feature type="compositionally biased region" description="Basic and acidic residues" evidence="1">
    <location>
        <begin position="11"/>
        <end position="22"/>
    </location>
</feature>
<dbReference type="KEGG" id="fpu:FPSE_10662"/>
<accession>K3UCI2</accession>
<dbReference type="GeneID" id="20369279"/>
<proteinExistence type="predicted"/>
<organism evidence="2 3">
    <name type="scientific">Fusarium pseudograminearum (strain CS3096)</name>
    <name type="common">Wheat and barley crown-rot fungus</name>
    <dbReference type="NCBI Taxonomy" id="1028729"/>
    <lineage>
        <taxon>Eukaryota</taxon>
        <taxon>Fungi</taxon>
        <taxon>Dikarya</taxon>
        <taxon>Ascomycota</taxon>
        <taxon>Pezizomycotina</taxon>
        <taxon>Sordariomycetes</taxon>
        <taxon>Hypocreomycetidae</taxon>
        <taxon>Hypocreales</taxon>
        <taxon>Nectriaceae</taxon>
        <taxon>Fusarium</taxon>
    </lineage>
</organism>
<protein>
    <submittedName>
        <fullName evidence="2">Uncharacterized protein</fullName>
    </submittedName>
</protein>
<keyword evidence="3" id="KW-1185">Reference proteome</keyword>
<gene>
    <name evidence="2" type="ORF">FPSE_10662</name>
</gene>
<dbReference type="Proteomes" id="UP000007978">
    <property type="component" value="Chromosome 2"/>
</dbReference>
<dbReference type="AlphaFoldDB" id="K3UCI2"/>
<dbReference type="HOGENOM" id="CLU_2359917_0_0_1"/>
<name>K3UCI2_FUSPC</name>
<dbReference type="EMBL" id="AFNW01000357">
    <property type="protein sequence ID" value="EKJ69166.1"/>
    <property type="molecule type" value="Genomic_DNA"/>
</dbReference>